<feature type="region of interest" description="Disordered" evidence="2">
    <location>
        <begin position="206"/>
        <end position="283"/>
    </location>
</feature>
<keyword evidence="5" id="KW-1185">Reference proteome</keyword>
<name>A0AAI8YVC7_9PEZI</name>
<dbReference type="AlphaFoldDB" id="A0AAI8YVC7"/>
<dbReference type="GO" id="GO:0000981">
    <property type="term" value="F:DNA-binding transcription factor activity, RNA polymerase II-specific"/>
    <property type="evidence" value="ECO:0007669"/>
    <property type="project" value="InterPro"/>
</dbReference>
<proteinExistence type="predicted"/>
<feature type="domain" description="Zn(2)-C6 fungal-type" evidence="3">
    <location>
        <begin position="290"/>
        <end position="321"/>
    </location>
</feature>
<dbReference type="PROSITE" id="PS50048">
    <property type="entry name" value="ZN2_CY6_FUNGAL_2"/>
    <property type="match status" value="1"/>
</dbReference>
<dbReference type="InterPro" id="IPR001138">
    <property type="entry name" value="Zn2Cys6_DnaBD"/>
</dbReference>
<feature type="compositionally biased region" description="Polar residues" evidence="2">
    <location>
        <begin position="527"/>
        <end position="541"/>
    </location>
</feature>
<feature type="compositionally biased region" description="Low complexity" evidence="2">
    <location>
        <begin position="351"/>
        <end position="362"/>
    </location>
</feature>
<feature type="compositionally biased region" description="Polar residues" evidence="2">
    <location>
        <begin position="762"/>
        <end position="780"/>
    </location>
</feature>
<dbReference type="GO" id="GO:0008270">
    <property type="term" value="F:zinc ion binding"/>
    <property type="evidence" value="ECO:0007669"/>
    <property type="project" value="InterPro"/>
</dbReference>
<feature type="region of interest" description="Disordered" evidence="2">
    <location>
        <begin position="1"/>
        <end position="26"/>
    </location>
</feature>
<dbReference type="CDD" id="cd00067">
    <property type="entry name" value="GAL4"/>
    <property type="match status" value="1"/>
</dbReference>
<dbReference type="PANTHER" id="PTHR38046">
    <property type="entry name" value="CRYPTIC LOCI REGULATOR 2"/>
    <property type="match status" value="1"/>
</dbReference>
<feature type="compositionally biased region" description="Acidic residues" evidence="2">
    <location>
        <begin position="725"/>
        <end position="734"/>
    </location>
</feature>
<evidence type="ECO:0000256" key="2">
    <source>
        <dbReference type="SAM" id="MobiDB-lite"/>
    </source>
</evidence>
<dbReference type="SMART" id="SM00066">
    <property type="entry name" value="GAL4"/>
    <property type="match status" value="1"/>
</dbReference>
<comment type="caution">
    <text evidence="4">The sequence shown here is derived from an EMBL/GenBank/DDBJ whole genome shotgun (WGS) entry which is preliminary data.</text>
</comment>
<keyword evidence="1" id="KW-0539">Nucleus</keyword>
<feature type="compositionally biased region" description="Low complexity" evidence="2">
    <location>
        <begin position="480"/>
        <end position="506"/>
    </location>
</feature>
<reference evidence="4" key="1">
    <citation type="submission" date="2023-11" db="EMBL/GenBank/DDBJ databases">
        <authorList>
            <person name="Alioto T."/>
            <person name="Alioto T."/>
            <person name="Gomez Garrido J."/>
        </authorList>
    </citation>
    <scope>NUCLEOTIDE SEQUENCE</scope>
</reference>
<dbReference type="GO" id="GO:0031934">
    <property type="term" value="C:mating-type region heterochromatin"/>
    <property type="evidence" value="ECO:0007669"/>
    <property type="project" value="TreeGrafter"/>
</dbReference>
<dbReference type="EMBL" id="CAVMBE010000012">
    <property type="protein sequence ID" value="CAK3914196.1"/>
    <property type="molecule type" value="Genomic_DNA"/>
</dbReference>
<evidence type="ECO:0000256" key="1">
    <source>
        <dbReference type="ARBA" id="ARBA00023242"/>
    </source>
</evidence>
<sequence>MAAPDEGTHEADSAYPPGGLMRPPTAHAAPYSRNGILLDSGTFPKSQIWTTWPLDARTGIPPAGHRVQLALQNFPVDSGKYAVRLPDDSSGNARWTWHQPMYMQSFSRFGVPVHAASRDWRALQIQAAAEQREQTAAREMTDHTQGFDRVVQAQRAREVADVEQIRQEAARRTAEIERAKQAQSEFAAQQAARRAGRELIEDQSVGALQTPAGGSRLQQQRSQELSGRKIGPPPQSMIYTNPQTPPVGMPVPSLRSQGPVEKSKSRASGIAIPSSEEPDAVDTSADAELRCTNCLRSKKGCDKVRPVCGRCQKNGIGPEGCLAVGHKKRKRSGEQERATPGLGSFRTPANPSSGVPMPSGGSQIHGTPMATATPSPKPPLVSSKPLEQLLDYSPGVSMPSGGAQARARAPAATYNTPSKPPLVPGKPIQQPRAGLGSSPAMPASDGPQQKTKREQATAAAKAPRPTVAPFTPHTGRLTDAALSSSSASRPPTAASKPSATPMASPTIASSGRGMKAARLEKAETPKSQRSRNINTKSNAQAQAEADETAKISVPQPSKITTANGLTTLHLTSSFSDGTAQATGKKDFENDNAWLVKGVATRWASLLGMPIKGKDLEYRLDRLPTGYSCYGRHRTKAKGSHTDREIWGVPKGRRYLRSINEYWPHFEWLQNGGSGTCGCMCCSKETKGRRDTAVGEAGGATDDRMTTRSGAGATEGAGQDLPSLVQEEEDDGEADAEFKEEDRFYTAPSRQSSGGVNLRNRFLQAQSNMSPKISGSPSQQLGRRDSRMEGGDGDVFLSGYGNRMQQ</sequence>
<protein>
    <submittedName>
        <fullName evidence="4">Transcription-silencing Clr2-domain-containing</fullName>
    </submittedName>
</protein>
<feature type="region of interest" description="Disordered" evidence="2">
    <location>
        <begin position="325"/>
        <end position="557"/>
    </location>
</feature>
<feature type="region of interest" description="Disordered" evidence="2">
    <location>
        <begin position="689"/>
        <end position="805"/>
    </location>
</feature>
<feature type="compositionally biased region" description="Basic and acidic residues" evidence="2">
    <location>
        <begin position="517"/>
        <end position="526"/>
    </location>
</feature>
<feature type="compositionally biased region" description="Basic and acidic residues" evidence="2">
    <location>
        <begin position="1"/>
        <end position="12"/>
    </location>
</feature>
<evidence type="ECO:0000313" key="4">
    <source>
        <dbReference type="EMBL" id="CAK3914196.1"/>
    </source>
</evidence>
<dbReference type="GO" id="GO:0030466">
    <property type="term" value="P:silent mating-type cassette heterochromatin formation"/>
    <property type="evidence" value="ECO:0007669"/>
    <property type="project" value="TreeGrafter"/>
</dbReference>
<feature type="compositionally biased region" description="Low complexity" evidence="2">
    <location>
        <begin position="403"/>
        <end position="412"/>
    </location>
</feature>
<gene>
    <name evidence="4" type="ORF">LECACI_7A002664</name>
</gene>
<dbReference type="Pfam" id="PF16761">
    <property type="entry name" value="Clr2_transil"/>
    <property type="match status" value="1"/>
</dbReference>
<evidence type="ECO:0000259" key="3">
    <source>
        <dbReference type="PROSITE" id="PS50048"/>
    </source>
</evidence>
<organism evidence="4 5">
    <name type="scientific">Lecanosticta acicola</name>
    <dbReference type="NCBI Taxonomy" id="111012"/>
    <lineage>
        <taxon>Eukaryota</taxon>
        <taxon>Fungi</taxon>
        <taxon>Dikarya</taxon>
        <taxon>Ascomycota</taxon>
        <taxon>Pezizomycotina</taxon>
        <taxon>Dothideomycetes</taxon>
        <taxon>Dothideomycetidae</taxon>
        <taxon>Mycosphaerellales</taxon>
        <taxon>Mycosphaerellaceae</taxon>
        <taxon>Lecanosticta</taxon>
    </lineage>
</organism>
<dbReference type="GO" id="GO:0070824">
    <property type="term" value="C:SHREC complex"/>
    <property type="evidence" value="ECO:0007669"/>
    <property type="project" value="InterPro"/>
</dbReference>
<dbReference type="Proteomes" id="UP001296104">
    <property type="component" value="Unassembled WGS sequence"/>
</dbReference>
<accession>A0AAI8YVC7</accession>
<evidence type="ECO:0000313" key="5">
    <source>
        <dbReference type="Proteomes" id="UP001296104"/>
    </source>
</evidence>
<dbReference type="GO" id="GO:0033553">
    <property type="term" value="C:rDNA heterochromatin"/>
    <property type="evidence" value="ECO:0007669"/>
    <property type="project" value="TreeGrafter"/>
</dbReference>
<dbReference type="InterPro" id="IPR038986">
    <property type="entry name" value="Clr2"/>
</dbReference>
<dbReference type="InterPro" id="IPR031915">
    <property type="entry name" value="Clr2_N"/>
</dbReference>
<dbReference type="PANTHER" id="PTHR38046:SF1">
    <property type="entry name" value="CRYPTIC LOCI REGULATOR 2"/>
    <property type="match status" value="1"/>
</dbReference>
<feature type="compositionally biased region" description="Low complexity" evidence="2">
    <location>
        <begin position="213"/>
        <end position="225"/>
    </location>
</feature>